<feature type="site" description="Interacts with tRNA" evidence="10">
    <location>
        <position position="194"/>
    </location>
</feature>
<keyword evidence="5 10" id="KW-0819">tRNA processing</keyword>
<evidence type="ECO:0000256" key="12">
    <source>
        <dbReference type="PIRSR" id="PIRSR006621-1"/>
    </source>
</evidence>
<dbReference type="GO" id="GO:0050660">
    <property type="term" value="F:flavin adenine dinucleotide binding"/>
    <property type="evidence" value="ECO:0007669"/>
    <property type="project" value="InterPro"/>
</dbReference>
<dbReference type="NCBIfam" id="TIGR00742">
    <property type="entry name" value="yjbN"/>
    <property type="match status" value="1"/>
</dbReference>
<dbReference type="EMBL" id="FOEG01000001">
    <property type="protein sequence ID" value="SEO53173.1"/>
    <property type="molecule type" value="Genomic_DNA"/>
</dbReference>
<comment type="catalytic activity">
    <reaction evidence="10">
        <text>5,6-dihydrouridine(20) in tRNA + NADP(+) = uridine(20) in tRNA + NADPH + H(+)</text>
        <dbReference type="Rhea" id="RHEA:53336"/>
        <dbReference type="Rhea" id="RHEA-COMP:13533"/>
        <dbReference type="Rhea" id="RHEA-COMP:13534"/>
        <dbReference type="ChEBI" id="CHEBI:15378"/>
        <dbReference type="ChEBI" id="CHEBI:57783"/>
        <dbReference type="ChEBI" id="CHEBI:58349"/>
        <dbReference type="ChEBI" id="CHEBI:65315"/>
        <dbReference type="ChEBI" id="CHEBI:74443"/>
        <dbReference type="EC" id="1.3.1.91"/>
    </reaction>
</comment>
<comment type="function">
    <text evidence="9 10">Catalyzes the synthesis of 5,6-dihydrouridine (D), a modified base found in the D-loop of most tRNAs, via the reduction of the C5-C6 double bond in target uridines. Specifically modifies U20 and U20a in tRNAs.</text>
</comment>
<evidence type="ECO:0000256" key="11">
    <source>
        <dbReference type="PIRNR" id="PIRNR006621"/>
    </source>
</evidence>
<evidence type="ECO:0000256" key="1">
    <source>
        <dbReference type="ARBA" id="ARBA00001917"/>
    </source>
</evidence>
<dbReference type="InterPro" id="IPR013785">
    <property type="entry name" value="Aldolase_TIM"/>
</dbReference>
<dbReference type="PROSITE" id="PS01136">
    <property type="entry name" value="UPF0034"/>
    <property type="match status" value="1"/>
</dbReference>
<feature type="binding site" evidence="10 13">
    <location>
        <begin position="241"/>
        <end position="242"/>
    </location>
    <ligand>
        <name>FMN</name>
        <dbReference type="ChEBI" id="CHEBI:58210"/>
    </ligand>
</feature>
<dbReference type="Pfam" id="PF01207">
    <property type="entry name" value="Dus"/>
    <property type="match status" value="1"/>
</dbReference>
<dbReference type="OrthoDB" id="9783413at2"/>
<comment type="cofactor">
    <cofactor evidence="1 10 11 13">
        <name>FMN</name>
        <dbReference type="ChEBI" id="CHEBI:58210"/>
    </cofactor>
</comment>
<keyword evidence="6 10" id="KW-0521">NADP</keyword>
<dbReference type="InterPro" id="IPR004653">
    <property type="entry name" value="DusA"/>
</dbReference>
<accession>A0A1H8QHB0</accession>
<comment type="catalytic activity">
    <reaction evidence="10">
        <text>5,6-dihydrouridine(20) in tRNA + NAD(+) = uridine(20) in tRNA + NADH + H(+)</text>
        <dbReference type="Rhea" id="RHEA:53340"/>
        <dbReference type="Rhea" id="RHEA-COMP:13533"/>
        <dbReference type="Rhea" id="RHEA-COMP:13534"/>
        <dbReference type="ChEBI" id="CHEBI:15378"/>
        <dbReference type="ChEBI" id="CHEBI:57540"/>
        <dbReference type="ChEBI" id="CHEBI:57945"/>
        <dbReference type="ChEBI" id="CHEBI:65315"/>
        <dbReference type="ChEBI" id="CHEBI:74443"/>
        <dbReference type="EC" id="1.3.1.91"/>
    </reaction>
</comment>
<gene>
    <name evidence="10" type="primary">dusA</name>
    <name evidence="15" type="ORF">SAMN04488052_101565</name>
</gene>
<keyword evidence="4 10" id="KW-0288">FMN</keyword>
<evidence type="ECO:0000259" key="14">
    <source>
        <dbReference type="Pfam" id="PF01207"/>
    </source>
</evidence>
<dbReference type="PIRSF" id="PIRSF006621">
    <property type="entry name" value="Dus"/>
    <property type="match status" value="1"/>
</dbReference>
<evidence type="ECO:0000256" key="6">
    <source>
        <dbReference type="ARBA" id="ARBA00022857"/>
    </source>
</evidence>
<dbReference type="GO" id="GO:0000049">
    <property type="term" value="F:tRNA binding"/>
    <property type="evidence" value="ECO:0007669"/>
    <property type="project" value="UniProtKB-UniRule"/>
</dbReference>
<feature type="site" description="Interacts with tRNA" evidence="10">
    <location>
        <position position="105"/>
    </location>
</feature>
<dbReference type="HAMAP" id="MF_02041">
    <property type="entry name" value="DusA_subfam"/>
    <property type="match status" value="1"/>
</dbReference>
<dbReference type="Gene3D" id="3.20.20.70">
    <property type="entry name" value="Aldolase class I"/>
    <property type="match status" value="1"/>
</dbReference>
<comment type="catalytic activity">
    <reaction evidence="10">
        <text>5,6-dihydrouridine(20a) in tRNA + NAD(+) = uridine(20a) in tRNA + NADH + H(+)</text>
        <dbReference type="Rhea" id="RHEA:53348"/>
        <dbReference type="Rhea" id="RHEA-COMP:13535"/>
        <dbReference type="Rhea" id="RHEA-COMP:13536"/>
        <dbReference type="ChEBI" id="CHEBI:15378"/>
        <dbReference type="ChEBI" id="CHEBI:57540"/>
        <dbReference type="ChEBI" id="CHEBI:57945"/>
        <dbReference type="ChEBI" id="CHEBI:65315"/>
        <dbReference type="ChEBI" id="CHEBI:74443"/>
    </reaction>
</comment>
<keyword evidence="3 10" id="KW-0285">Flavoprotein</keyword>
<keyword evidence="13" id="KW-0547">Nucleotide-binding</keyword>
<evidence type="ECO:0000256" key="9">
    <source>
        <dbReference type="ARBA" id="ARBA00058013"/>
    </source>
</evidence>
<feature type="domain" description="DUS-like FMN-binding" evidence="14">
    <location>
        <begin position="23"/>
        <end position="327"/>
    </location>
</feature>
<feature type="binding site" evidence="10 13">
    <location>
        <position position="179"/>
    </location>
    <ligand>
        <name>FMN</name>
        <dbReference type="ChEBI" id="CHEBI:58210"/>
    </ligand>
</feature>
<evidence type="ECO:0000256" key="7">
    <source>
        <dbReference type="ARBA" id="ARBA00022884"/>
    </source>
</evidence>
<feature type="site" description="Interacts with tRNA; defines subfamily-specific binding signature" evidence="10">
    <location>
        <position position="310"/>
    </location>
</feature>
<keyword evidence="2 10" id="KW-0820">tRNA-binding</keyword>
<dbReference type="CDD" id="cd02801">
    <property type="entry name" value="DUS_like_FMN"/>
    <property type="match status" value="1"/>
</dbReference>
<dbReference type="STRING" id="406100.SAMN04488052_101565"/>
<dbReference type="NCBIfam" id="NF008774">
    <property type="entry name" value="PRK11815.1"/>
    <property type="match status" value="1"/>
</dbReference>
<feature type="binding site" evidence="10 13">
    <location>
        <begin position="25"/>
        <end position="27"/>
    </location>
    <ligand>
        <name>FMN</name>
        <dbReference type="ChEBI" id="CHEBI:58210"/>
    </ligand>
</feature>
<feature type="site" description="Interacts with tRNA; defines subfamily-specific binding signature" evidence="10">
    <location>
        <position position="307"/>
    </location>
</feature>
<evidence type="ECO:0000256" key="5">
    <source>
        <dbReference type="ARBA" id="ARBA00022694"/>
    </source>
</evidence>
<comment type="similarity">
    <text evidence="11">Belongs to the dus family.</text>
</comment>
<protein>
    <recommendedName>
        <fullName evidence="10">tRNA-dihydrouridine(20/20a) synthase</fullName>
        <ecNumber evidence="10">1.3.1.91</ecNumber>
    </recommendedName>
    <alternativeName>
        <fullName evidence="10">U20-specific dihydrouridine synthase</fullName>
        <shortName evidence="10">U20-specific Dus</shortName>
    </alternativeName>
    <alternativeName>
        <fullName evidence="10">tRNA-dihydrouridine synthase A</fullName>
    </alternativeName>
</protein>
<dbReference type="GO" id="GO:0010181">
    <property type="term" value="F:FMN binding"/>
    <property type="evidence" value="ECO:0007669"/>
    <property type="project" value="UniProtKB-UniRule"/>
</dbReference>
<dbReference type="Proteomes" id="UP000199657">
    <property type="component" value="Unassembled WGS sequence"/>
</dbReference>
<dbReference type="SUPFAM" id="SSF51395">
    <property type="entry name" value="FMN-linked oxidoreductases"/>
    <property type="match status" value="1"/>
</dbReference>
<sequence>MTRPTQPDHQTAPEAAIDRRLSVAPMMDCTDRYARFLLRLVTGKTLLYTEMVPAAAIVHGRVDLFLAFDPREHPVAIQFGGSDPRELAECARWAHRYGYDEVNLNVGCPSDRVQSGRFGACLMAEPDRVGDCVAAMADASPLPVTVKTRIGIDNMDSWAFLRDFVGAVAERGCRSFTIHARKAWLQGLSPKQNREIPALDYDRVYQLKAAFPDLEIAVNGGVTSVDAACAHLQRVDGVMIGREAYHNPYMLADADRRIFGAEGGPPSRRDVLDAYLPFVEEQMRQGAPLNAMSRHVLGLFQGVPGARAWRRYISENAHLPGAGPDVLEAAAARVQDGGHRAAG</sequence>
<feature type="binding site" evidence="10 13">
    <location>
        <begin position="219"/>
        <end position="221"/>
    </location>
    <ligand>
        <name>FMN</name>
        <dbReference type="ChEBI" id="CHEBI:58210"/>
    </ligand>
</feature>
<feature type="binding site" evidence="10 13">
    <location>
        <position position="78"/>
    </location>
    <ligand>
        <name>FMN</name>
        <dbReference type="ChEBI" id="CHEBI:58210"/>
    </ligand>
</feature>
<evidence type="ECO:0000313" key="15">
    <source>
        <dbReference type="EMBL" id="SEO53173.1"/>
    </source>
</evidence>
<dbReference type="AlphaFoldDB" id="A0A1H8QHB0"/>
<keyword evidence="7 10" id="KW-0694">RNA-binding</keyword>
<evidence type="ECO:0000256" key="13">
    <source>
        <dbReference type="PIRSR" id="PIRSR006621-2"/>
    </source>
</evidence>
<organism evidence="15 16">
    <name type="scientific">Aquisalimonas asiatica</name>
    <dbReference type="NCBI Taxonomy" id="406100"/>
    <lineage>
        <taxon>Bacteria</taxon>
        <taxon>Pseudomonadati</taxon>
        <taxon>Pseudomonadota</taxon>
        <taxon>Gammaproteobacteria</taxon>
        <taxon>Chromatiales</taxon>
        <taxon>Ectothiorhodospiraceae</taxon>
        <taxon>Aquisalimonas</taxon>
    </lineage>
</organism>
<dbReference type="GO" id="GO:0102264">
    <property type="term" value="F:tRNA-dihydrouridine20 synthase activity"/>
    <property type="evidence" value="ECO:0007669"/>
    <property type="project" value="UniProtKB-EC"/>
</dbReference>
<keyword evidence="16" id="KW-1185">Reference proteome</keyword>
<evidence type="ECO:0000256" key="8">
    <source>
        <dbReference type="ARBA" id="ARBA00023002"/>
    </source>
</evidence>
<feature type="binding site" evidence="10 13">
    <location>
        <position position="147"/>
    </location>
    <ligand>
        <name>FMN</name>
        <dbReference type="ChEBI" id="CHEBI:58210"/>
    </ligand>
</feature>
<evidence type="ECO:0000313" key="16">
    <source>
        <dbReference type="Proteomes" id="UP000199657"/>
    </source>
</evidence>
<dbReference type="Gene3D" id="1.20.120.1460">
    <property type="match status" value="1"/>
</dbReference>
<name>A0A1H8QHB0_9GAMM</name>
<dbReference type="FunFam" id="3.20.20.70:FF:000083">
    <property type="entry name" value="tRNA-dihydrouridine(20/20a) synthase"/>
    <property type="match status" value="1"/>
</dbReference>
<dbReference type="PANTHER" id="PTHR42907:SF1">
    <property type="entry name" value="FMN-LINKED OXIDOREDUCTASES SUPERFAMILY PROTEIN"/>
    <property type="match status" value="1"/>
</dbReference>
<dbReference type="GO" id="GO:0102266">
    <property type="term" value="F:tRNA-dihydrouridine20a synthase activity"/>
    <property type="evidence" value="ECO:0007669"/>
    <property type="project" value="RHEA"/>
</dbReference>
<dbReference type="EC" id="1.3.1.91" evidence="10"/>
<feature type="site" description="Interacts with tRNA; defines subfamily-specific binding signature" evidence="10">
    <location>
        <position position="191"/>
    </location>
</feature>
<proteinExistence type="inferred from homology"/>
<evidence type="ECO:0000256" key="2">
    <source>
        <dbReference type="ARBA" id="ARBA00022555"/>
    </source>
</evidence>
<dbReference type="InterPro" id="IPR018517">
    <property type="entry name" value="tRNA_hU_synthase_CS"/>
</dbReference>
<comment type="catalytic activity">
    <reaction evidence="10">
        <text>5,6-dihydrouridine(20a) in tRNA + NADP(+) = uridine(20a) in tRNA + NADPH + H(+)</text>
        <dbReference type="Rhea" id="RHEA:53344"/>
        <dbReference type="Rhea" id="RHEA-COMP:13535"/>
        <dbReference type="Rhea" id="RHEA-COMP:13536"/>
        <dbReference type="ChEBI" id="CHEBI:15378"/>
        <dbReference type="ChEBI" id="CHEBI:57783"/>
        <dbReference type="ChEBI" id="CHEBI:58349"/>
        <dbReference type="ChEBI" id="CHEBI:65315"/>
        <dbReference type="ChEBI" id="CHEBI:74443"/>
    </reaction>
</comment>
<dbReference type="InterPro" id="IPR001269">
    <property type="entry name" value="DUS_fam"/>
</dbReference>
<reference evidence="15 16" key="1">
    <citation type="submission" date="2016-10" db="EMBL/GenBank/DDBJ databases">
        <authorList>
            <person name="de Groot N.N."/>
        </authorList>
    </citation>
    <scope>NUCLEOTIDE SEQUENCE [LARGE SCALE GENOMIC DNA]</scope>
    <source>
        <strain evidence="15 16">CGMCC 1.6291</strain>
    </source>
</reference>
<evidence type="ECO:0000256" key="3">
    <source>
        <dbReference type="ARBA" id="ARBA00022630"/>
    </source>
</evidence>
<comment type="similarity">
    <text evidence="10">Belongs to the Dus family. DusA subfamily.</text>
</comment>
<evidence type="ECO:0000256" key="10">
    <source>
        <dbReference type="HAMAP-Rule" id="MF_02041"/>
    </source>
</evidence>
<keyword evidence="8 10" id="KW-0560">Oxidoreductase</keyword>
<dbReference type="InterPro" id="IPR035587">
    <property type="entry name" value="DUS-like_FMN-bd"/>
</dbReference>
<feature type="active site" description="Proton donor" evidence="10 12">
    <location>
        <position position="108"/>
    </location>
</feature>
<evidence type="ECO:0000256" key="4">
    <source>
        <dbReference type="ARBA" id="ARBA00022643"/>
    </source>
</evidence>
<dbReference type="RefSeq" id="WP_091639735.1">
    <property type="nucleotide sequence ID" value="NZ_FOEG01000001.1"/>
</dbReference>
<dbReference type="PANTHER" id="PTHR42907">
    <property type="entry name" value="FMN-LINKED OXIDOREDUCTASES SUPERFAMILY PROTEIN"/>
    <property type="match status" value="1"/>
</dbReference>